<protein>
    <submittedName>
        <fullName evidence="2">General transcription factor II-I repeat domain-containing protein 2</fullName>
    </submittedName>
</protein>
<dbReference type="AlphaFoldDB" id="A0A4C1TEA4"/>
<evidence type="ECO:0000313" key="2">
    <source>
        <dbReference type="EMBL" id="GBP12802.1"/>
    </source>
</evidence>
<dbReference type="EMBL" id="BGZK01000053">
    <property type="protein sequence ID" value="GBP12802.1"/>
    <property type="molecule type" value="Genomic_DNA"/>
</dbReference>
<reference evidence="2 3" key="1">
    <citation type="journal article" date="2019" name="Commun. Biol.">
        <title>The bagworm genome reveals a unique fibroin gene that provides high tensile strength.</title>
        <authorList>
            <person name="Kono N."/>
            <person name="Nakamura H."/>
            <person name="Ohtoshi R."/>
            <person name="Tomita M."/>
            <person name="Numata K."/>
            <person name="Arakawa K."/>
        </authorList>
    </citation>
    <scope>NUCLEOTIDE SEQUENCE [LARGE SCALE GENOMIC DNA]</scope>
</reference>
<dbReference type="PANTHER" id="PTHR45913">
    <property type="entry name" value="EPM2A-INTERACTING PROTEIN 1"/>
    <property type="match status" value="1"/>
</dbReference>
<keyword evidence="3" id="KW-1185">Reference proteome</keyword>
<dbReference type="Pfam" id="PF18658">
    <property type="entry name" value="zf-C2H2_12"/>
    <property type="match status" value="1"/>
</dbReference>
<proteinExistence type="predicted"/>
<evidence type="ECO:0000259" key="1">
    <source>
        <dbReference type="Pfam" id="PF18658"/>
    </source>
</evidence>
<dbReference type="PANTHER" id="PTHR45913:SF21">
    <property type="entry name" value="DUF4371 DOMAIN-CONTAINING PROTEIN"/>
    <property type="match status" value="1"/>
</dbReference>
<feature type="domain" description="SPIN-DOC-like zinc-finger" evidence="1">
    <location>
        <begin position="157"/>
        <end position="201"/>
    </location>
</feature>
<evidence type="ECO:0000313" key="3">
    <source>
        <dbReference type="Proteomes" id="UP000299102"/>
    </source>
</evidence>
<accession>A0A4C1TEA4</accession>
<gene>
    <name evidence="2" type="primary">GTF2IRD2</name>
    <name evidence="2" type="ORF">EVAR_6126_1</name>
</gene>
<comment type="caution">
    <text evidence="2">The sequence shown here is derived from an EMBL/GenBank/DDBJ whole genome shotgun (WGS) entry which is preliminary data.</text>
</comment>
<dbReference type="OrthoDB" id="7217381at2759"/>
<dbReference type="STRING" id="151549.A0A4C1TEA4"/>
<dbReference type="InterPro" id="IPR040647">
    <property type="entry name" value="SPIN-DOC_Znf-C2H2"/>
</dbReference>
<name>A0A4C1TEA4_EUMVA</name>
<dbReference type="Proteomes" id="UP000299102">
    <property type="component" value="Unassembled WGS sequence"/>
</dbReference>
<organism evidence="2 3">
    <name type="scientific">Eumeta variegata</name>
    <name type="common">Bagworm moth</name>
    <name type="synonym">Eumeta japonica</name>
    <dbReference type="NCBI Taxonomy" id="151549"/>
    <lineage>
        <taxon>Eukaryota</taxon>
        <taxon>Metazoa</taxon>
        <taxon>Ecdysozoa</taxon>
        <taxon>Arthropoda</taxon>
        <taxon>Hexapoda</taxon>
        <taxon>Insecta</taxon>
        <taxon>Pterygota</taxon>
        <taxon>Neoptera</taxon>
        <taxon>Endopterygota</taxon>
        <taxon>Lepidoptera</taxon>
        <taxon>Glossata</taxon>
        <taxon>Ditrysia</taxon>
        <taxon>Tineoidea</taxon>
        <taxon>Psychidae</taxon>
        <taxon>Oiketicinae</taxon>
        <taxon>Eumeta</taxon>
    </lineage>
</organism>
<sequence>MKSKSSGKSLVGNLVFDEMDIVSKGYSITNRNSVPLILEQILKKPPPELLGLARCCTDLEPFYTPASPVACARDLALRKKILSLNLQNEPPLMKYFDYSEDLLSELLATEAKLEEMDKWLKRSAEGTSNEERNASEGSANKILDKCAPKKSKVYHFHQEWELDYFFTMVKENCCCLICNTSLAMPKKGNLERHFITMHSKYQTDFPPNSEIRKSKLQALKSQLKVQENMFSGPIEQSKAANEASFQVSYRIAQKCKPFSDGEYIKEIFEEVSDSLFVNFKNKNEIKKLFMDYSCREIL</sequence>